<sequence length="209" mass="24749">MERNLSYDEVVECYSEFSSFIESDFNKQLVINTIDNCINSKAWPQSYYNLRDEYLPDIMGENASKFLFWFALGGLLDEQFDGFAINDSHGTFLKFLMYNYSEQFLRAKQFNINPLGFYQISFTHSMDNEMLSTYITRNDSEQFLLKQNVKDFSNMLTEALRYFSLLFMNKAVDPLQYKDILLENIEQMKVFLEYVENTISIEETLDVNE</sequence>
<keyword evidence="2" id="KW-1185">Reference proteome</keyword>
<name>A0ABR8XFX3_9BACL</name>
<accession>A0ABR8XFX3</accession>
<evidence type="ECO:0000313" key="1">
    <source>
        <dbReference type="EMBL" id="MBD8028134.1"/>
    </source>
</evidence>
<comment type="caution">
    <text evidence="1">The sequence shown here is derived from an EMBL/GenBank/DDBJ whole genome shotgun (WGS) entry which is preliminary data.</text>
</comment>
<evidence type="ECO:0000313" key="2">
    <source>
        <dbReference type="Proteomes" id="UP000640930"/>
    </source>
</evidence>
<proteinExistence type="predicted"/>
<organism evidence="1 2">
    <name type="scientific">Ureibacillus galli</name>
    <dbReference type="NCBI Taxonomy" id="2762222"/>
    <lineage>
        <taxon>Bacteria</taxon>
        <taxon>Bacillati</taxon>
        <taxon>Bacillota</taxon>
        <taxon>Bacilli</taxon>
        <taxon>Bacillales</taxon>
        <taxon>Caryophanaceae</taxon>
        <taxon>Ureibacillus</taxon>
    </lineage>
</organism>
<dbReference type="EMBL" id="JACSQA010000032">
    <property type="protein sequence ID" value="MBD8028134.1"/>
    <property type="molecule type" value="Genomic_DNA"/>
</dbReference>
<protein>
    <submittedName>
        <fullName evidence="1">Uncharacterized protein</fullName>
    </submittedName>
</protein>
<dbReference type="Proteomes" id="UP000640930">
    <property type="component" value="Unassembled WGS sequence"/>
</dbReference>
<gene>
    <name evidence="1" type="ORF">H9636_15915</name>
</gene>
<reference evidence="1 2" key="1">
    <citation type="submission" date="2020-08" db="EMBL/GenBank/DDBJ databases">
        <title>A Genomic Blueprint of the Chicken Gut Microbiome.</title>
        <authorList>
            <person name="Gilroy R."/>
            <person name="Ravi A."/>
            <person name="Getino M."/>
            <person name="Pursley I."/>
            <person name="Horton D.L."/>
            <person name="Alikhan N.-F."/>
            <person name="Baker D."/>
            <person name="Gharbi K."/>
            <person name="Hall N."/>
            <person name="Watson M."/>
            <person name="Adriaenssens E.M."/>
            <person name="Foster-Nyarko E."/>
            <person name="Jarju S."/>
            <person name="Secka A."/>
            <person name="Antonio M."/>
            <person name="Oren A."/>
            <person name="Chaudhuri R."/>
            <person name="La Ragione R.M."/>
            <person name="Hildebrand F."/>
            <person name="Pallen M.J."/>
        </authorList>
    </citation>
    <scope>NUCLEOTIDE SEQUENCE [LARGE SCALE GENOMIC DNA]</scope>
    <source>
        <strain evidence="1 2">Re31</strain>
    </source>
</reference>
<dbReference type="RefSeq" id="WP_191708550.1">
    <property type="nucleotide sequence ID" value="NZ_JACSQA010000032.1"/>
</dbReference>